<dbReference type="Proteomes" id="UP000250550">
    <property type="component" value="Unassembled WGS sequence"/>
</dbReference>
<name>A0A329URE1_9FIRM</name>
<evidence type="ECO:0000313" key="2">
    <source>
        <dbReference type="Proteomes" id="UP000250550"/>
    </source>
</evidence>
<reference evidence="1 2" key="1">
    <citation type="submission" date="2018-02" db="EMBL/GenBank/DDBJ databases">
        <title>Complete genome sequencing of Faecalibacterium prausnitzii strains isolated from the human gut.</title>
        <authorList>
            <person name="Fitzgerald B.C."/>
            <person name="Shkoporov A.N."/>
            <person name="Ross P.R."/>
            <person name="Hill C."/>
        </authorList>
    </citation>
    <scope>NUCLEOTIDE SEQUENCE [LARGE SCALE GENOMIC DNA]</scope>
    <source>
        <strain evidence="1 2">APC924/119</strain>
    </source>
</reference>
<sequence>MKDIQVFTALDAKTVAAEKLDILLLSTEGAADMAIYNDLEKLKAAFPGKKVAAMADKMFNQDNTLADTLIRKVRVAGIENPQNVGGTASRIEIAFGENMPTETLEASTAYYAKIGGKTVVEITTSEEVPVDCTGLAKLFAGTSFEEDGVKFTAAVDDNTVTYTSTTRTAVSGYAESISLYKDADCFEDMGLSGAVVSVSVGKADTTKAENLIAAIEDLRDHNDDWYFILTDVTDPVCVTALCKWAESTEPTEAALGAGVEDHRKFYFGQTNDKEYVNEYGRSVVTYADNLAEWADAAWVGSVGPFWPESVTWKWKVPDGVSVADLRDSERDLLEENRVNFMTAEYKHEYMKNGICGDGNFIDNVLGADYITHQIRENLYEIFIANKKIAYTDDGFALVAAGVFAALNRAVELHIIATDPEDDTGVYTVVIPKRADATDEQARNRQMPDIKWSAQLEGAVHSVKVNGTLRVTLNG</sequence>
<protein>
    <recommendedName>
        <fullName evidence="3">DUF3383 family protein</fullName>
    </recommendedName>
</protein>
<evidence type="ECO:0008006" key="3">
    <source>
        <dbReference type="Google" id="ProtNLM"/>
    </source>
</evidence>
<proteinExistence type="predicted"/>
<organism evidence="1 2">
    <name type="scientific">Faecalibacterium prausnitzii</name>
    <dbReference type="NCBI Taxonomy" id="853"/>
    <lineage>
        <taxon>Bacteria</taxon>
        <taxon>Bacillati</taxon>
        <taxon>Bacillota</taxon>
        <taxon>Clostridia</taxon>
        <taxon>Eubacteriales</taxon>
        <taxon>Oscillospiraceae</taxon>
        <taxon>Faecalibacterium</taxon>
    </lineage>
</organism>
<comment type="caution">
    <text evidence="1">The sequence shown here is derived from an EMBL/GenBank/DDBJ whole genome shotgun (WGS) entry which is preliminary data.</text>
</comment>
<accession>A0A329URE1</accession>
<dbReference type="EMBL" id="PRLF01000024">
    <property type="protein sequence ID" value="RAW63792.1"/>
    <property type="molecule type" value="Genomic_DNA"/>
</dbReference>
<dbReference type="AlphaFoldDB" id="A0A329URE1"/>
<dbReference type="RefSeq" id="WP_112122008.1">
    <property type="nucleotide sequence ID" value="NZ_PRLF01000024.1"/>
</dbReference>
<evidence type="ECO:0000313" key="1">
    <source>
        <dbReference type="EMBL" id="RAW63792.1"/>
    </source>
</evidence>
<dbReference type="InterPro" id="IPR021808">
    <property type="entry name" value="DUF3383"/>
</dbReference>
<gene>
    <name evidence="1" type="ORF">C4N21_12795</name>
</gene>
<dbReference type="Pfam" id="PF11863">
    <property type="entry name" value="DUF3383"/>
    <property type="match status" value="1"/>
</dbReference>